<name>A0AAW0MAW6_QUESU</name>
<dbReference type="Proteomes" id="UP000237347">
    <property type="component" value="Unassembled WGS sequence"/>
</dbReference>
<comment type="caution">
    <text evidence="1">The sequence shown here is derived from an EMBL/GenBank/DDBJ whole genome shotgun (WGS) entry which is preliminary data.</text>
</comment>
<accession>A0AAW0MAW6</accession>
<dbReference type="EMBL" id="PKMF04000010">
    <property type="protein sequence ID" value="KAK7859851.1"/>
    <property type="molecule type" value="Genomic_DNA"/>
</dbReference>
<sequence>MFNHSAPEKEEVNLTAEYDLEVYVSDACSSCYSRGGICELDNKRKFHCAITEKAEGNREHPYCFPFQCGKFGNIGFPFTNIPPPFECDETPLTIKLPLGVGSGKPFEVINISYTNTTQSTRIRDLLLWEYLNTSKCEYLINFTVPNSPYYWMDGE</sequence>
<evidence type="ECO:0000313" key="2">
    <source>
        <dbReference type="Proteomes" id="UP000237347"/>
    </source>
</evidence>
<keyword evidence="2" id="KW-1185">Reference proteome</keyword>
<gene>
    <name evidence="1" type="ORF">CFP56_002215</name>
</gene>
<evidence type="ECO:0000313" key="1">
    <source>
        <dbReference type="EMBL" id="KAK7859851.1"/>
    </source>
</evidence>
<reference evidence="1 2" key="1">
    <citation type="journal article" date="2018" name="Sci. Data">
        <title>The draft genome sequence of cork oak.</title>
        <authorList>
            <person name="Ramos A.M."/>
            <person name="Usie A."/>
            <person name="Barbosa P."/>
            <person name="Barros P.M."/>
            <person name="Capote T."/>
            <person name="Chaves I."/>
            <person name="Simoes F."/>
            <person name="Abreu I."/>
            <person name="Carrasquinho I."/>
            <person name="Faro C."/>
            <person name="Guimaraes J.B."/>
            <person name="Mendonca D."/>
            <person name="Nobrega F."/>
            <person name="Rodrigues L."/>
            <person name="Saibo N.J.M."/>
            <person name="Varela M.C."/>
            <person name="Egas C."/>
            <person name="Matos J."/>
            <person name="Miguel C.M."/>
            <person name="Oliveira M.M."/>
            <person name="Ricardo C.P."/>
            <person name="Goncalves S."/>
        </authorList>
    </citation>
    <scope>NUCLEOTIDE SEQUENCE [LARGE SCALE GENOMIC DNA]</scope>
    <source>
        <strain evidence="2">cv. HL8</strain>
    </source>
</reference>
<proteinExistence type="predicted"/>
<dbReference type="AlphaFoldDB" id="A0AAW0MAW6"/>
<organism evidence="1 2">
    <name type="scientific">Quercus suber</name>
    <name type="common">Cork oak</name>
    <dbReference type="NCBI Taxonomy" id="58331"/>
    <lineage>
        <taxon>Eukaryota</taxon>
        <taxon>Viridiplantae</taxon>
        <taxon>Streptophyta</taxon>
        <taxon>Embryophyta</taxon>
        <taxon>Tracheophyta</taxon>
        <taxon>Spermatophyta</taxon>
        <taxon>Magnoliopsida</taxon>
        <taxon>eudicotyledons</taxon>
        <taxon>Gunneridae</taxon>
        <taxon>Pentapetalae</taxon>
        <taxon>rosids</taxon>
        <taxon>fabids</taxon>
        <taxon>Fagales</taxon>
        <taxon>Fagaceae</taxon>
        <taxon>Quercus</taxon>
    </lineage>
</organism>
<protein>
    <submittedName>
        <fullName evidence="1">Uncharacterized protein</fullName>
    </submittedName>
</protein>